<organism evidence="4">
    <name type="scientific">Tupanvirus soda lake</name>
    <dbReference type="NCBI Taxonomy" id="2126985"/>
    <lineage>
        <taxon>Viruses</taxon>
        <taxon>Varidnaviria</taxon>
        <taxon>Bamfordvirae</taxon>
        <taxon>Nucleocytoviricota</taxon>
        <taxon>Megaviricetes</taxon>
        <taxon>Imitervirales</taxon>
        <taxon>Mimiviridae</taxon>
        <taxon>Megamimivirinae</taxon>
        <taxon>Tupanvirus</taxon>
        <taxon>Tupanvirus salinum</taxon>
    </lineage>
</organism>
<dbReference type="GO" id="GO:0016567">
    <property type="term" value="P:protein ubiquitination"/>
    <property type="evidence" value="ECO:0007669"/>
    <property type="project" value="InterPro"/>
</dbReference>
<keyword evidence="2" id="KW-0040">ANK repeat</keyword>
<dbReference type="PROSITE" id="PS50088">
    <property type="entry name" value="ANK_REPEAT"/>
    <property type="match status" value="1"/>
</dbReference>
<dbReference type="EMBL" id="KY523104">
    <property type="protein sequence ID" value="QKU35202.1"/>
    <property type="molecule type" value="Genomic_DNA"/>
</dbReference>
<dbReference type="GeneID" id="80518623"/>
<dbReference type="PROSITE" id="PS50297">
    <property type="entry name" value="ANK_REP_REGION"/>
    <property type="match status" value="1"/>
</dbReference>
<evidence type="ECO:0000313" key="4">
    <source>
        <dbReference type="EMBL" id="QKU35202.1"/>
    </source>
</evidence>
<sequence>MLQLRQYFICPISHMIFAEPVLADDGHFYEKKEIKKWMHTKNSSPLTNNPMSHRLTRSYEFEALLNIFLEHNPFEKENQYCTLKSHLDHVNQVELFVKNKKYDKLYKYHQFDLDILSRSGKIHTKNFNNDDLSKATLCFTIFLQEADTSIIKYVMDNAIDLESQIAGGKLIHLVCKNCSFDVVKYLVEKGVDIECETPKRKWRPIHFAIKSSHEGIVKYLVEKGVNIESETSNGWKPIHLICQHDYINNIKYFLSLNPNINAKIKSYGDIDDADYGIKELIILNELLDPKEKLELIEFVINLETQQKNYNKLVPSTEAEQISTNEVTLEDTDLKFMDVCASKKNLNEISNIMMNE</sequence>
<evidence type="ECO:0000259" key="3">
    <source>
        <dbReference type="SMART" id="SM00504"/>
    </source>
</evidence>
<dbReference type="InterPro" id="IPR003613">
    <property type="entry name" value="Ubox_domain"/>
</dbReference>
<dbReference type="Gene3D" id="1.25.40.20">
    <property type="entry name" value="Ankyrin repeat-containing domain"/>
    <property type="match status" value="1"/>
</dbReference>
<dbReference type="SUPFAM" id="SSF48403">
    <property type="entry name" value="Ankyrin repeat"/>
    <property type="match status" value="1"/>
</dbReference>
<feature type="domain" description="U-box" evidence="3">
    <location>
        <begin position="7"/>
        <end position="68"/>
    </location>
</feature>
<evidence type="ECO:0000256" key="1">
    <source>
        <dbReference type="ARBA" id="ARBA00022737"/>
    </source>
</evidence>
<dbReference type="CDD" id="cd16655">
    <property type="entry name" value="RING-Ubox_WDSUB1-like"/>
    <property type="match status" value="1"/>
</dbReference>
<dbReference type="SUPFAM" id="SSF57850">
    <property type="entry name" value="RING/U-box"/>
    <property type="match status" value="1"/>
</dbReference>
<dbReference type="PANTHER" id="PTHR24198:SF165">
    <property type="entry name" value="ANKYRIN REPEAT-CONTAINING PROTEIN-RELATED"/>
    <property type="match status" value="1"/>
</dbReference>
<dbReference type="InterPro" id="IPR002110">
    <property type="entry name" value="Ankyrin_rpt"/>
</dbReference>
<dbReference type="SMART" id="SM00248">
    <property type="entry name" value="ANK"/>
    <property type="match status" value="3"/>
</dbReference>
<dbReference type="RefSeq" id="YP_010781859.1">
    <property type="nucleotide sequence ID" value="NC_075039.1"/>
</dbReference>
<dbReference type="KEGG" id="vg:80518623"/>
<protein>
    <recommendedName>
        <fullName evidence="3">U-box domain-containing protein</fullName>
    </recommendedName>
</protein>
<dbReference type="InterPro" id="IPR036770">
    <property type="entry name" value="Ankyrin_rpt-contain_sf"/>
</dbReference>
<name>A0A6N1NYY8_9VIRU</name>
<evidence type="ECO:0000256" key="2">
    <source>
        <dbReference type="ARBA" id="ARBA00023043"/>
    </source>
</evidence>
<accession>A0A6N1NYY8</accession>
<reference evidence="4" key="2">
    <citation type="journal article" date="2018" name="Nat. Commun.">
        <title>Tailed giant Tupanvirus possesses the most complete translational apparatus of the known virosphere.</title>
        <authorList>
            <person name="Abrahao J."/>
            <person name="Silva L."/>
            <person name="Silva L.S."/>
            <person name="Khalil J.Y.B."/>
            <person name="Rodrigues R."/>
            <person name="Arantes T."/>
            <person name="Assis F."/>
            <person name="Boratto P."/>
            <person name="Andrade M."/>
            <person name="Kroon E.G."/>
            <person name="Ribeiro B."/>
            <person name="Bergier I."/>
            <person name="Seligmann H."/>
            <person name="Ghigo E."/>
            <person name="Colson P."/>
            <person name="Levasseur A."/>
            <person name="Kroemer G."/>
            <person name="Raoult D."/>
            <person name="La Scola B."/>
        </authorList>
    </citation>
    <scope>NUCLEOTIDE SEQUENCE [LARGE SCALE GENOMIC DNA]</scope>
    <source>
        <strain evidence="4">Soda lake</strain>
    </source>
</reference>
<dbReference type="PANTHER" id="PTHR24198">
    <property type="entry name" value="ANKYRIN REPEAT AND PROTEIN KINASE DOMAIN-CONTAINING PROTEIN"/>
    <property type="match status" value="1"/>
</dbReference>
<dbReference type="Pfam" id="PF04564">
    <property type="entry name" value="U-box"/>
    <property type="match status" value="1"/>
</dbReference>
<keyword evidence="1" id="KW-0677">Repeat</keyword>
<dbReference type="SMART" id="SM00504">
    <property type="entry name" value="Ubox"/>
    <property type="match status" value="1"/>
</dbReference>
<dbReference type="Pfam" id="PF12796">
    <property type="entry name" value="Ank_2"/>
    <property type="match status" value="1"/>
</dbReference>
<dbReference type="InterPro" id="IPR013083">
    <property type="entry name" value="Znf_RING/FYVE/PHD"/>
</dbReference>
<dbReference type="GO" id="GO:0004842">
    <property type="term" value="F:ubiquitin-protein transferase activity"/>
    <property type="evidence" value="ECO:0007669"/>
    <property type="project" value="InterPro"/>
</dbReference>
<dbReference type="Gene3D" id="3.30.40.10">
    <property type="entry name" value="Zinc/RING finger domain, C3HC4 (zinc finger)"/>
    <property type="match status" value="1"/>
</dbReference>
<reference evidence="4" key="1">
    <citation type="submission" date="2017-01" db="EMBL/GenBank/DDBJ databases">
        <authorList>
            <person name="Assis F.L."/>
            <person name="Abrahao J.S."/>
            <person name="Silva L."/>
            <person name="Khalil J.B."/>
            <person name="Rodrigues R."/>
            <person name="Silva L.S."/>
            <person name="Arantes T."/>
            <person name="Boratto P."/>
            <person name="Andrade M."/>
            <person name="Kroon E.G."/>
            <person name="Ribeiro B."/>
            <person name="Bergier I."/>
            <person name="Seligmann H."/>
            <person name="Ghigo E."/>
            <person name="Colson P."/>
            <person name="Levasseur A."/>
            <person name="Raoult D."/>
            <person name="Scola B.L."/>
        </authorList>
    </citation>
    <scope>NUCLEOTIDE SEQUENCE</scope>
    <source>
        <strain evidence="4">Soda lake</strain>
    </source>
</reference>
<proteinExistence type="predicted"/>